<evidence type="ECO:0000256" key="8">
    <source>
        <dbReference type="SAM" id="Phobius"/>
    </source>
</evidence>
<dbReference type="AlphaFoldDB" id="A0AAD4QV26"/>
<sequence>MAPRSALHQRPGAAPRPPRQRCCRCADRPRPAVPAAAARRCAAAAGSCRWWYWRPVPAATAPPGSGPPRQPTAAQIDGIDQQRARRLQQRAAVAVQRQATADAIEQRRAEVRLQFLQGGAAGGTGKARWPGQRRWCCRGRRWRRRPAAGGGSGARDITCFMGRFHRYYSFYGSIASMQAFTPLSRTPPAMNAPALSPWFPARPAPALATAPARPAAGRPGRGGIAVPGRAALAAGTWPECADRRDRCRHRGRQPVYPRLAPASAAGVGFSKHWLLRAGIVLYGLRLTFQDIGHVGVAGVLMDVLVVASTFGLACWLGVRVFRMEREAAMLIGAGSAICGAAAVMAAEPVVRGRAAQVTVAVSTVVVFGTWQCSCIRCCTRWCNHMAGWRWTRSSTACSRRDRARGCAGGRRWTRGERARRRYRCHHQDGAGDAAGTVPDRTFLMAGTWWEGKRRTVARPGSWCRGSRSVSWRLPGSTRCICCRWVCRPGWCSWIPCCWPWQWPRWA</sequence>
<keyword evidence="3" id="KW-1003">Cell membrane</keyword>
<evidence type="ECO:0000256" key="5">
    <source>
        <dbReference type="ARBA" id="ARBA00022989"/>
    </source>
</evidence>
<dbReference type="PANTHER" id="PTHR30106:SF2">
    <property type="entry name" value="UPF0324 INNER MEMBRANE PROTEIN YEIH"/>
    <property type="match status" value="1"/>
</dbReference>
<proteinExistence type="inferred from homology"/>
<reference evidence="9" key="1">
    <citation type="submission" date="2022-01" db="EMBL/GenBank/DDBJ databases">
        <title>Genome Sequence Resource for Two Populations of Ditylenchus destructor, the Migratory Endoparasitic Phytonematode.</title>
        <authorList>
            <person name="Zhang H."/>
            <person name="Lin R."/>
            <person name="Xie B."/>
        </authorList>
    </citation>
    <scope>NUCLEOTIDE SEQUENCE</scope>
    <source>
        <strain evidence="9">BazhouSP</strain>
    </source>
</reference>
<evidence type="ECO:0000256" key="4">
    <source>
        <dbReference type="ARBA" id="ARBA00022692"/>
    </source>
</evidence>
<evidence type="ECO:0000256" key="6">
    <source>
        <dbReference type="ARBA" id="ARBA00023136"/>
    </source>
</evidence>
<feature type="transmembrane region" description="Helical" evidence="8">
    <location>
        <begin position="294"/>
        <end position="315"/>
    </location>
</feature>
<evidence type="ECO:0000313" key="9">
    <source>
        <dbReference type="EMBL" id="KAI1691727.1"/>
    </source>
</evidence>
<dbReference type="InterPro" id="IPR018383">
    <property type="entry name" value="UPF0324_pro"/>
</dbReference>
<comment type="similarity">
    <text evidence="2">Belongs to the UPF0324 family.</text>
</comment>
<evidence type="ECO:0000256" key="3">
    <source>
        <dbReference type="ARBA" id="ARBA00022475"/>
    </source>
</evidence>
<comment type="subcellular location">
    <subcellularLocation>
        <location evidence="1">Cell membrane</location>
        <topology evidence="1">Multi-pass membrane protein</topology>
    </subcellularLocation>
</comment>
<comment type="caution">
    <text evidence="9">The sequence shown here is derived from an EMBL/GenBank/DDBJ whole genome shotgun (WGS) entry which is preliminary data.</text>
</comment>
<dbReference type="GO" id="GO:0005886">
    <property type="term" value="C:plasma membrane"/>
    <property type="evidence" value="ECO:0007669"/>
    <property type="project" value="UniProtKB-SubCell"/>
</dbReference>
<accession>A0AAD4QV26</accession>
<keyword evidence="4 8" id="KW-0812">Transmembrane</keyword>
<evidence type="ECO:0000256" key="2">
    <source>
        <dbReference type="ARBA" id="ARBA00007977"/>
    </source>
</evidence>
<organism evidence="9 10">
    <name type="scientific">Ditylenchus destructor</name>
    <dbReference type="NCBI Taxonomy" id="166010"/>
    <lineage>
        <taxon>Eukaryota</taxon>
        <taxon>Metazoa</taxon>
        <taxon>Ecdysozoa</taxon>
        <taxon>Nematoda</taxon>
        <taxon>Chromadorea</taxon>
        <taxon>Rhabditida</taxon>
        <taxon>Tylenchina</taxon>
        <taxon>Tylenchomorpha</taxon>
        <taxon>Sphaerularioidea</taxon>
        <taxon>Anguinidae</taxon>
        <taxon>Anguininae</taxon>
        <taxon>Ditylenchus</taxon>
    </lineage>
</organism>
<name>A0AAD4QV26_9BILA</name>
<protein>
    <submittedName>
        <fullName evidence="9">Uncharacterized protein</fullName>
    </submittedName>
</protein>
<dbReference type="Proteomes" id="UP001201812">
    <property type="component" value="Unassembled WGS sequence"/>
</dbReference>
<evidence type="ECO:0000313" key="10">
    <source>
        <dbReference type="Proteomes" id="UP001201812"/>
    </source>
</evidence>
<keyword evidence="6 8" id="KW-0472">Membrane</keyword>
<dbReference type="EMBL" id="JAKKPZ010000878">
    <property type="protein sequence ID" value="KAI1691727.1"/>
    <property type="molecule type" value="Genomic_DNA"/>
</dbReference>
<dbReference type="PANTHER" id="PTHR30106">
    <property type="entry name" value="INNER MEMBRANE PROTEIN YEIH-RELATED"/>
    <property type="match status" value="1"/>
</dbReference>
<evidence type="ECO:0000256" key="1">
    <source>
        <dbReference type="ARBA" id="ARBA00004651"/>
    </source>
</evidence>
<dbReference type="Pfam" id="PF03601">
    <property type="entry name" value="Cons_hypoth698"/>
    <property type="match status" value="1"/>
</dbReference>
<keyword evidence="10" id="KW-1185">Reference proteome</keyword>
<keyword evidence="5 8" id="KW-1133">Transmembrane helix</keyword>
<feature type="transmembrane region" description="Helical" evidence="8">
    <location>
        <begin position="327"/>
        <end position="346"/>
    </location>
</feature>
<evidence type="ECO:0000256" key="7">
    <source>
        <dbReference type="SAM" id="MobiDB-lite"/>
    </source>
</evidence>
<feature type="region of interest" description="Disordered" evidence="7">
    <location>
        <begin position="1"/>
        <end position="21"/>
    </location>
</feature>
<gene>
    <name evidence="9" type="ORF">DdX_21685</name>
</gene>